<gene>
    <name evidence="1" type="ORF">BAZSYMA_ACONTIG249783_0</name>
</gene>
<protein>
    <submittedName>
        <fullName evidence="1">Uncharacterized protein</fullName>
    </submittedName>
</protein>
<name>A0A1H6LS39_9GAMM</name>
<dbReference type="EMBL" id="CDSC02000290">
    <property type="protein sequence ID" value="SEH88280.1"/>
    <property type="molecule type" value="Genomic_DNA"/>
</dbReference>
<dbReference type="Proteomes" id="UP000198988">
    <property type="component" value="Unassembled WGS sequence"/>
</dbReference>
<evidence type="ECO:0000313" key="2">
    <source>
        <dbReference type="Proteomes" id="UP000198988"/>
    </source>
</evidence>
<dbReference type="AlphaFoldDB" id="A0A1H6LS39"/>
<organism evidence="1 2">
    <name type="scientific">Bathymodiolus azoricus thioautotrophic gill symbiont</name>
    <dbReference type="NCBI Taxonomy" id="235205"/>
    <lineage>
        <taxon>Bacteria</taxon>
        <taxon>Pseudomonadati</taxon>
        <taxon>Pseudomonadota</taxon>
        <taxon>Gammaproteobacteria</taxon>
        <taxon>sulfur-oxidizing symbionts</taxon>
    </lineage>
</organism>
<accession>A0A1H6LS39</accession>
<reference evidence="2" key="1">
    <citation type="submission" date="2016-06" db="EMBL/GenBank/DDBJ databases">
        <authorList>
            <person name="Petersen J."/>
            <person name="Sayavedra L."/>
        </authorList>
    </citation>
    <scope>NUCLEOTIDE SEQUENCE [LARGE SCALE GENOMIC DNA]</scope>
    <source>
        <strain evidence="2">BazSymA</strain>
    </source>
</reference>
<evidence type="ECO:0000313" key="1">
    <source>
        <dbReference type="EMBL" id="SEH88280.1"/>
    </source>
</evidence>
<proteinExistence type="predicted"/>
<sequence length="35" mass="4080">MTSRYGSRLNLFPGYYILKLNLGNKVIYIKVSTKQ</sequence>